<proteinExistence type="predicted"/>
<dbReference type="AlphaFoldDB" id="A0A6A0AZC0"/>
<keyword evidence="3" id="KW-1185">Reference proteome</keyword>
<comment type="caution">
    <text evidence="2">The sequence shown here is derived from an EMBL/GenBank/DDBJ whole genome shotgun (WGS) entry which is preliminary data.</text>
</comment>
<protein>
    <submittedName>
        <fullName evidence="2">Uncharacterized protein</fullName>
    </submittedName>
</protein>
<evidence type="ECO:0000313" key="3">
    <source>
        <dbReference type="Proteomes" id="UP000484988"/>
    </source>
</evidence>
<evidence type="ECO:0000313" key="2">
    <source>
        <dbReference type="EMBL" id="GFH37773.1"/>
    </source>
</evidence>
<organism evidence="2 3">
    <name type="scientific">Streptomyces pacificus</name>
    <dbReference type="NCBI Taxonomy" id="2705029"/>
    <lineage>
        <taxon>Bacteria</taxon>
        <taxon>Bacillati</taxon>
        <taxon>Actinomycetota</taxon>
        <taxon>Actinomycetes</taxon>
        <taxon>Kitasatosporales</taxon>
        <taxon>Streptomycetaceae</taxon>
        <taxon>Streptomyces</taxon>
    </lineage>
</organism>
<reference evidence="2 3" key="1">
    <citation type="submission" date="2020-02" db="EMBL/GenBank/DDBJ databases">
        <title>Whole Genome Shotgun Sequence of Streptomyces sp. strain CWH03.</title>
        <authorList>
            <person name="Dohra H."/>
            <person name="Kodani S."/>
            <person name="Yamamura H."/>
        </authorList>
    </citation>
    <scope>NUCLEOTIDE SEQUENCE [LARGE SCALE GENOMIC DNA]</scope>
    <source>
        <strain evidence="2 3">CWH03</strain>
    </source>
</reference>
<gene>
    <name evidence="2" type="ORF">SCWH03_40130</name>
</gene>
<sequence length="86" mass="9049">MAVRRSDRALDPSGRVPVRRRSPLPGSPEHALCGAFSATGTGTGTGAQQEANGSADLRPLPAGEVLPWLRCRGHVTRHRAPRTADG</sequence>
<dbReference type="Proteomes" id="UP000484988">
    <property type="component" value="Unassembled WGS sequence"/>
</dbReference>
<accession>A0A6A0AZC0</accession>
<feature type="compositionally biased region" description="Basic and acidic residues" evidence="1">
    <location>
        <begin position="1"/>
        <end position="10"/>
    </location>
</feature>
<feature type="region of interest" description="Disordered" evidence="1">
    <location>
        <begin position="1"/>
        <end position="59"/>
    </location>
</feature>
<dbReference type="EMBL" id="BLLG01000011">
    <property type="protein sequence ID" value="GFH37773.1"/>
    <property type="molecule type" value="Genomic_DNA"/>
</dbReference>
<name>A0A6A0AZC0_9ACTN</name>
<evidence type="ECO:0000256" key="1">
    <source>
        <dbReference type="SAM" id="MobiDB-lite"/>
    </source>
</evidence>